<accession>A0A2K3LCR4</accession>
<sequence>MACFCISPSPAHGISGSSAILSTWHHSQFRHPLSMASLPFPPCILTWRGWQFRHVQVPAAQQFCLQTGVLR</sequence>
<proteinExistence type="predicted"/>
<dbReference type="Proteomes" id="UP000236291">
    <property type="component" value="Unassembled WGS sequence"/>
</dbReference>
<dbReference type="EMBL" id="ASHM01030435">
    <property type="protein sequence ID" value="PNX76317.1"/>
    <property type="molecule type" value="Genomic_DNA"/>
</dbReference>
<reference evidence="1 2" key="2">
    <citation type="journal article" date="2017" name="Front. Plant Sci.">
        <title>Gene Classification and Mining of Molecular Markers Useful in Red Clover (Trifolium pratense) Breeding.</title>
        <authorList>
            <person name="Istvanek J."/>
            <person name="Dluhosova J."/>
            <person name="Dluhos P."/>
            <person name="Patkova L."/>
            <person name="Nedelnik J."/>
            <person name="Repkova J."/>
        </authorList>
    </citation>
    <scope>NUCLEOTIDE SEQUENCE [LARGE SCALE GENOMIC DNA]</scope>
    <source>
        <strain evidence="2">cv. Tatra</strain>
        <tissue evidence="1">Young leaves</tissue>
    </source>
</reference>
<protein>
    <submittedName>
        <fullName evidence="1">Uncharacterized protein</fullName>
    </submittedName>
</protein>
<comment type="caution">
    <text evidence="1">The sequence shown here is derived from an EMBL/GenBank/DDBJ whole genome shotgun (WGS) entry which is preliminary data.</text>
</comment>
<reference evidence="1 2" key="1">
    <citation type="journal article" date="2014" name="Am. J. Bot.">
        <title>Genome assembly and annotation for red clover (Trifolium pratense; Fabaceae).</title>
        <authorList>
            <person name="Istvanek J."/>
            <person name="Jaros M."/>
            <person name="Krenek A."/>
            <person name="Repkova J."/>
        </authorList>
    </citation>
    <scope>NUCLEOTIDE SEQUENCE [LARGE SCALE GENOMIC DNA]</scope>
    <source>
        <strain evidence="2">cv. Tatra</strain>
        <tissue evidence="1">Young leaves</tissue>
    </source>
</reference>
<name>A0A2K3LCR4_TRIPR</name>
<evidence type="ECO:0000313" key="2">
    <source>
        <dbReference type="Proteomes" id="UP000236291"/>
    </source>
</evidence>
<gene>
    <name evidence="1" type="ORF">L195_g032262</name>
</gene>
<organism evidence="1 2">
    <name type="scientific">Trifolium pratense</name>
    <name type="common">Red clover</name>
    <dbReference type="NCBI Taxonomy" id="57577"/>
    <lineage>
        <taxon>Eukaryota</taxon>
        <taxon>Viridiplantae</taxon>
        <taxon>Streptophyta</taxon>
        <taxon>Embryophyta</taxon>
        <taxon>Tracheophyta</taxon>
        <taxon>Spermatophyta</taxon>
        <taxon>Magnoliopsida</taxon>
        <taxon>eudicotyledons</taxon>
        <taxon>Gunneridae</taxon>
        <taxon>Pentapetalae</taxon>
        <taxon>rosids</taxon>
        <taxon>fabids</taxon>
        <taxon>Fabales</taxon>
        <taxon>Fabaceae</taxon>
        <taxon>Papilionoideae</taxon>
        <taxon>50 kb inversion clade</taxon>
        <taxon>NPAAA clade</taxon>
        <taxon>Hologalegina</taxon>
        <taxon>IRL clade</taxon>
        <taxon>Trifolieae</taxon>
        <taxon>Trifolium</taxon>
    </lineage>
</organism>
<evidence type="ECO:0000313" key="1">
    <source>
        <dbReference type="EMBL" id="PNX76317.1"/>
    </source>
</evidence>
<dbReference type="AlphaFoldDB" id="A0A2K3LCR4"/>